<dbReference type="AlphaFoldDB" id="A0A9P0BS21"/>
<gene>
    <name evidence="2" type="ORF">CINC_LOCUS5415</name>
</gene>
<proteinExistence type="predicted"/>
<evidence type="ECO:0000313" key="2">
    <source>
        <dbReference type="EMBL" id="CAH0592174.1"/>
    </source>
</evidence>
<evidence type="ECO:0000256" key="1">
    <source>
        <dbReference type="SAM" id="MobiDB-lite"/>
    </source>
</evidence>
<dbReference type="EMBL" id="LR824005">
    <property type="protein sequence ID" value="CAH0592174.1"/>
    <property type="molecule type" value="Genomic_DNA"/>
</dbReference>
<dbReference type="OrthoDB" id="7486875at2759"/>
<name>A0A9P0BS21_CHRIL</name>
<reference evidence="2" key="1">
    <citation type="submission" date="2021-12" db="EMBL/GenBank/DDBJ databases">
        <authorList>
            <person name="King R."/>
        </authorList>
    </citation>
    <scope>NUCLEOTIDE SEQUENCE</scope>
</reference>
<organism evidence="2 3">
    <name type="scientific">Chrysodeixis includens</name>
    <name type="common">Soybean looper</name>
    <name type="synonym">Pseudoplusia includens</name>
    <dbReference type="NCBI Taxonomy" id="689277"/>
    <lineage>
        <taxon>Eukaryota</taxon>
        <taxon>Metazoa</taxon>
        <taxon>Ecdysozoa</taxon>
        <taxon>Arthropoda</taxon>
        <taxon>Hexapoda</taxon>
        <taxon>Insecta</taxon>
        <taxon>Pterygota</taxon>
        <taxon>Neoptera</taxon>
        <taxon>Endopterygota</taxon>
        <taxon>Lepidoptera</taxon>
        <taxon>Glossata</taxon>
        <taxon>Ditrysia</taxon>
        <taxon>Noctuoidea</taxon>
        <taxon>Noctuidae</taxon>
        <taxon>Plusiinae</taxon>
        <taxon>Chrysodeixis</taxon>
    </lineage>
</organism>
<keyword evidence="3" id="KW-1185">Reference proteome</keyword>
<dbReference type="Proteomes" id="UP001154114">
    <property type="component" value="Chromosome 2"/>
</dbReference>
<evidence type="ECO:0000313" key="3">
    <source>
        <dbReference type="Proteomes" id="UP001154114"/>
    </source>
</evidence>
<feature type="region of interest" description="Disordered" evidence="1">
    <location>
        <begin position="170"/>
        <end position="202"/>
    </location>
</feature>
<sequence>MFHNYPQPPGERSRHPLEDKNKMASKIIILATIVAACNAGPIWYAGDDLLPGVVMRIGRSPSISYGFGSGFSSNIGGISHSSGIGASFQSGEGQAYGSGIGASDGSYARGVGIANAGNSYQPMAYQPAYQAVPQSRPSYGSAVSSAQNFGNYGNSVSSAQSVGSNQFNSAVSTAQSGGPARFNSAVSSAQSGGPARFNSAVSSAQSAGPARFNSAVSSAQNLNGYGTAISATNNGFGSSVSSAQTRGIGYGSAVSASENIGGYGASTAQAVQQGAAGVQHSGATSINGPGIRAAHSHAVNTGFY</sequence>
<accession>A0A9P0BS21</accession>
<protein>
    <recommendedName>
        <fullName evidence="4">Fibroin heavy chain-like</fullName>
    </recommendedName>
</protein>
<evidence type="ECO:0008006" key="4">
    <source>
        <dbReference type="Google" id="ProtNLM"/>
    </source>
</evidence>